<dbReference type="InterPro" id="IPR054594">
    <property type="entry name" value="Lon_lid"/>
</dbReference>
<dbReference type="PIRSF" id="PIRSF001174">
    <property type="entry name" value="Lon_proteas"/>
    <property type="match status" value="1"/>
</dbReference>
<dbReference type="InterPro" id="IPR015947">
    <property type="entry name" value="PUA-like_sf"/>
</dbReference>
<comment type="subcellular location">
    <subcellularLocation>
        <location evidence="12">Cytoplasm</location>
    </subcellularLocation>
</comment>
<feature type="domain" description="Lon N-terminal" evidence="18">
    <location>
        <begin position="7"/>
        <end position="209"/>
    </location>
</feature>
<evidence type="ECO:0000256" key="9">
    <source>
        <dbReference type="ARBA" id="ARBA00053875"/>
    </source>
</evidence>
<dbReference type="RefSeq" id="WP_025208499.1">
    <property type="nucleotide sequence ID" value="NZ_CP006932.1"/>
</dbReference>
<keyword evidence="5 12" id="KW-0067">ATP-binding</keyword>
<feature type="active site" evidence="13 15">
    <location>
        <position position="737"/>
    </location>
</feature>
<dbReference type="GO" id="GO:0005524">
    <property type="term" value="F:ATP binding"/>
    <property type="evidence" value="ECO:0007669"/>
    <property type="project" value="UniProtKB-KW"/>
</dbReference>
<dbReference type="Proteomes" id="UP000019450">
    <property type="component" value="Chromosome"/>
</dbReference>
<evidence type="ECO:0000259" key="18">
    <source>
        <dbReference type="PROSITE" id="PS51787"/>
    </source>
</evidence>
<dbReference type="SUPFAM" id="SSF54211">
    <property type="entry name" value="Ribosomal protein S5 domain 2-like"/>
    <property type="match status" value="1"/>
</dbReference>
<evidence type="ECO:0000256" key="7">
    <source>
        <dbReference type="ARBA" id="ARBA00026070"/>
    </source>
</evidence>
<evidence type="ECO:0000256" key="6">
    <source>
        <dbReference type="ARBA" id="ARBA00023016"/>
    </source>
</evidence>
<dbReference type="InterPro" id="IPR027417">
    <property type="entry name" value="P-loop_NTPase"/>
</dbReference>
<dbReference type="Pfam" id="PF00004">
    <property type="entry name" value="AAA"/>
    <property type="match status" value="1"/>
</dbReference>
<evidence type="ECO:0000313" key="19">
    <source>
        <dbReference type="EMBL" id="AHK22197.1"/>
    </source>
</evidence>
<dbReference type="Gene3D" id="3.40.50.300">
    <property type="entry name" value="P-loop containing nucleotide triphosphate hydrolases"/>
    <property type="match status" value="1"/>
</dbReference>
<keyword evidence="3 12" id="KW-0378">Hydrolase</keyword>
<evidence type="ECO:0000256" key="2">
    <source>
        <dbReference type="ARBA" id="ARBA00022741"/>
    </source>
</evidence>
<dbReference type="GO" id="GO:0005737">
    <property type="term" value="C:cytoplasm"/>
    <property type="evidence" value="ECO:0007669"/>
    <property type="project" value="UniProtKB-SubCell"/>
</dbReference>
<comment type="function">
    <text evidence="9">ATP-dependent serine protease that mediates the selective degradation of mutant and abnormal proteins as well as certain short-lived regulatory proteins. Required for cellular homeostasis and for survival from DNA damage and developmental changes induced by stress. Degrades polypeptides processively to yield small peptide fragments that are 5 to 10 amino acids long. Binds to DNA in a double-stranded, site-specific manner.</text>
</comment>
<evidence type="ECO:0000256" key="14">
    <source>
        <dbReference type="PIRSR" id="PIRSR001174-2"/>
    </source>
</evidence>
<dbReference type="CDD" id="cd19500">
    <property type="entry name" value="RecA-like_Lon"/>
    <property type="match status" value="1"/>
</dbReference>
<dbReference type="GO" id="GO:0004252">
    <property type="term" value="F:serine-type endopeptidase activity"/>
    <property type="evidence" value="ECO:0007669"/>
    <property type="project" value="UniProtKB-UniRule"/>
</dbReference>
<evidence type="ECO:0000256" key="1">
    <source>
        <dbReference type="ARBA" id="ARBA00022670"/>
    </source>
</evidence>
<dbReference type="InterPro" id="IPR003111">
    <property type="entry name" value="Lon_prtase_N"/>
</dbReference>
<dbReference type="GO" id="GO:0004176">
    <property type="term" value="F:ATP-dependent peptidase activity"/>
    <property type="evidence" value="ECO:0007669"/>
    <property type="project" value="UniProtKB-UniRule"/>
</dbReference>
<evidence type="ECO:0000256" key="15">
    <source>
        <dbReference type="PROSITE-ProRule" id="PRU01122"/>
    </source>
</evidence>
<dbReference type="FunFam" id="3.40.50.300:FF:000021">
    <property type="entry name" value="Lon protease homolog"/>
    <property type="match status" value="1"/>
</dbReference>
<keyword evidence="6" id="KW-0346">Stress response</keyword>
<evidence type="ECO:0000256" key="5">
    <source>
        <dbReference type="ARBA" id="ARBA00022840"/>
    </source>
</evidence>
<dbReference type="Pfam" id="PF22667">
    <property type="entry name" value="Lon_lid"/>
    <property type="match status" value="1"/>
</dbReference>
<dbReference type="InterPro" id="IPR046336">
    <property type="entry name" value="Lon_prtase_N_sf"/>
</dbReference>
<feature type="coiled-coil region" evidence="16">
    <location>
        <begin position="236"/>
        <end position="267"/>
    </location>
</feature>
<dbReference type="GO" id="GO:0006508">
    <property type="term" value="P:proteolysis"/>
    <property type="evidence" value="ECO:0007669"/>
    <property type="project" value="UniProtKB-KW"/>
</dbReference>
<dbReference type="NCBIfam" id="TIGR00763">
    <property type="entry name" value="lon"/>
    <property type="match status" value="1"/>
</dbReference>
<dbReference type="InterPro" id="IPR008269">
    <property type="entry name" value="Lon_proteolytic"/>
</dbReference>
<keyword evidence="16" id="KW-0175">Coiled coil</keyword>
<reference evidence="19 20" key="1">
    <citation type="journal article" date="2014" name="Genome Biol. Evol.">
        <title>Phylogenomics of "Candidatus Hepatoplasma crinochetorum," a Lineage of Mollicutes Associated with Noninsect Arthropods.</title>
        <authorList>
            <person name="Leclercq S."/>
            <person name="Dittmer J."/>
            <person name="Bouchon D."/>
            <person name="Cordaux R."/>
        </authorList>
    </citation>
    <scope>NUCLEOTIDE SEQUENCE [LARGE SCALE GENOMIC DNA]</scope>
    <source>
        <strain evidence="19 20">Av</strain>
    </source>
</reference>
<dbReference type="SMART" id="SM00464">
    <property type="entry name" value="LON"/>
    <property type="match status" value="1"/>
</dbReference>
<dbReference type="EC" id="3.4.21.53" evidence="10 12"/>
<dbReference type="PRINTS" id="PR00830">
    <property type="entry name" value="ENDOLAPTASE"/>
</dbReference>
<gene>
    <name evidence="19" type="primary">lon1</name>
    <name evidence="19" type="ORF">X271_00084</name>
</gene>
<dbReference type="SMART" id="SM00382">
    <property type="entry name" value="AAA"/>
    <property type="match status" value="1"/>
</dbReference>
<sequence>MSLNKKLPLIITKGNILFPNFVTSLGFKKEYLSEGFIKNFQKSDLNVIITSSYEDYNLDQEEAEENNSKEKKLKVLEYGTYASVGNIVEKEDTINIFFNGLKRVKIVDFQEKSPGNFLAEFIDLKDVNIDSEKSIDLKNKIRNLILQRMNQLKLKSDNMEPLFQAPTGAFSDSIANILHLTMEEKFELISENNVEKRLEILLDNLQTSLQVNENIARDINTRVREKFTKQQKEFYLREQLKAIKEELDEMSGEENDVKTLKKRAEENPYPQNIKTKILKEIGRLENTPSSAPEAGIIRTYLDWIMNVPWWQKDNEKIDILKAKKILDEDHYGLEEPKKRIIEYLAVKQSNPNSKGAIVSLIGPPGTGKTSLSKSIARALDRKFIKISLGGIKDESEIRGHRRTYIASMPGKIIQAMRKAGTANPVILLDEIDKMSSDFRGDPASAMLEVLDYEQNNKFQDHYLEEEYDLSDVFFIATANYVRDIPEPLYDRLEKIEITSYTELEKVEIAKRFLVPRVINETNLKFKNFKIDDDILKFIIRHYTMEAGVRQLHRTLEKIARGILVMSLDGKLKGSSVYKINKKHIEKLLGKIKFDYTKKEDTPQIGTVNGLAWTAYGGDILPIEVTLFPGKGNLILTGQIKDVMKESASIAYSYIKANYQKFGIEADLKDNKNIFKDFDVHVHSPDGATPKDGPSAGVTFTTSLISALRKIPVSEKIGMTGEITLRGKILPIGGLREKSISAYRSGLEAIYIPKENLRDVDTLPKEITKNLKIIPVANFDELYKKLRKDHRI</sequence>
<dbReference type="Gene3D" id="1.10.8.60">
    <property type="match status" value="1"/>
</dbReference>
<dbReference type="eggNOG" id="COG0466">
    <property type="taxonomic scope" value="Bacteria"/>
</dbReference>
<protein>
    <recommendedName>
        <fullName evidence="11 12">Lon protease</fullName>
        <ecNumber evidence="10 12">3.4.21.53</ecNumber>
    </recommendedName>
</protein>
<dbReference type="PATRIC" id="fig|1427984.3.peg.77"/>
<dbReference type="GO" id="GO:0016887">
    <property type="term" value="F:ATP hydrolysis activity"/>
    <property type="evidence" value="ECO:0007669"/>
    <property type="project" value="InterPro"/>
</dbReference>
<dbReference type="SUPFAM" id="SSF88697">
    <property type="entry name" value="PUA domain-like"/>
    <property type="match status" value="1"/>
</dbReference>
<feature type="binding site" evidence="14">
    <location>
        <begin position="362"/>
        <end position="369"/>
    </location>
    <ligand>
        <name>ATP</name>
        <dbReference type="ChEBI" id="CHEBI:30616"/>
    </ligand>
</feature>
<dbReference type="InterPro" id="IPR020568">
    <property type="entry name" value="Ribosomal_Su5_D2-typ_SF"/>
</dbReference>
<organism evidence="19 20">
    <name type="scientific">Candidatus Hepatoplasma crinochetorum Av</name>
    <dbReference type="NCBI Taxonomy" id="1427984"/>
    <lineage>
        <taxon>Bacteria</taxon>
        <taxon>Bacillati</taxon>
        <taxon>Mycoplasmatota</taxon>
        <taxon>Mollicutes</taxon>
        <taxon>Candidatus Hepatoplasmataceae</taxon>
        <taxon>Candidatus Hepatoplasma</taxon>
    </lineage>
</organism>
<feature type="active site" evidence="13 15">
    <location>
        <position position="694"/>
    </location>
</feature>
<evidence type="ECO:0000256" key="4">
    <source>
        <dbReference type="ARBA" id="ARBA00022825"/>
    </source>
</evidence>
<dbReference type="SUPFAM" id="SSF52540">
    <property type="entry name" value="P-loop containing nucleoside triphosphate hydrolases"/>
    <property type="match status" value="1"/>
</dbReference>
<dbReference type="InterPro" id="IPR004815">
    <property type="entry name" value="Lon_bac/euk-typ"/>
</dbReference>
<dbReference type="OrthoDB" id="9803599at2"/>
<dbReference type="PROSITE" id="PS51787">
    <property type="entry name" value="LON_N"/>
    <property type="match status" value="1"/>
</dbReference>
<evidence type="ECO:0000256" key="12">
    <source>
        <dbReference type="PIRNR" id="PIRNR001174"/>
    </source>
</evidence>
<dbReference type="InterPro" id="IPR014721">
    <property type="entry name" value="Ribsml_uS5_D2-typ_fold_subgr"/>
</dbReference>
<comment type="similarity">
    <text evidence="12 15">Belongs to the peptidase S16 family.</text>
</comment>
<dbReference type="InterPro" id="IPR027065">
    <property type="entry name" value="Lon_Prtase"/>
</dbReference>
<feature type="domain" description="Lon proteolytic" evidence="17">
    <location>
        <begin position="601"/>
        <end position="788"/>
    </location>
</feature>
<dbReference type="HOGENOM" id="CLU_004109_4_3_14"/>
<keyword evidence="2 12" id="KW-0547">Nucleotide-binding</keyword>
<dbReference type="AlphaFoldDB" id="W8GIY0"/>
<dbReference type="Gene3D" id="1.20.5.5270">
    <property type="match status" value="1"/>
</dbReference>
<dbReference type="PROSITE" id="PS51786">
    <property type="entry name" value="LON_PROTEOLYTIC"/>
    <property type="match status" value="1"/>
</dbReference>
<evidence type="ECO:0000259" key="17">
    <source>
        <dbReference type="PROSITE" id="PS51786"/>
    </source>
</evidence>
<comment type="catalytic activity">
    <reaction evidence="8 12 15">
        <text>Hydrolysis of proteins in presence of ATP.</text>
        <dbReference type="EC" id="3.4.21.53"/>
    </reaction>
</comment>
<dbReference type="GO" id="GO:0030163">
    <property type="term" value="P:protein catabolic process"/>
    <property type="evidence" value="ECO:0007669"/>
    <property type="project" value="InterPro"/>
</dbReference>
<dbReference type="KEGG" id="hcr:X271_00084"/>
<accession>W8GIY0</accession>
<dbReference type="PANTHER" id="PTHR10046">
    <property type="entry name" value="ATP DEPENDENT LON PROTEASE FAMILY MEMBER"/>
    <property type="match status" value="1"/>
</dbReference>
<dbReference type="InterPro" id="IPR003959">
    <property type="entry name" value="ATPase_AAA_core"/>
</dbReference>
<evidence type="ECO:0000256" key="8">
    <source>
        <dbReference type="ARBA" id="ARBA00050665"/>
    </source>
</evidence>
<evidence type="ECO:0000256" key="13">
    <source>
        <dbReference type="PIRSR" id="PIRSR001174-1"/>
    </source>
</evidence>
<evidence type="ECO:0000256" key="16">
    <source>
        <dbReference type="SAM" id="Coils"/>
    </source>
</evidence>
<comment type="subunit">
    <text evidence="7 12">Homohexamer. Organized in a ring with a central cavity.</text>
</comment>
<dbReference type="Gene3D" id="3.30.230.10">
    <property type="match status" value="1"/>
</dbReference>
<evidence type="ECO:0000256" key="11">
    <source>
        <dbReference type="ARBA" id="ARBA00071934"/>
    </source>
</evidence>
<keyword evidence="20" id="KW-1185">Reference proteome</keyword>
<dbReference type="Pfam" id="PF02190">
    <property type="entry name" value="LON_substr_bdg"/>
    <property type="match status" value="1"/>
</dbReference>
<evidence type="ECO:0000256" key="3">
    <source>
        <dbReference type="ARBA" id="ARBA00022801"/>
    </source>
</evidence>
<proteinExistence type="inferred from homology"/>
<keyword evidence="12" id="KW-0963">Cytoplasm</keyword>
<dbReference type="Pfam" id="PF05362">
    <property type="entry name" value="Lon_C"/>
    <property type="match status" value="1"/>
</dbReference>
<keyword evidence="1 12" id="KW-0645">Protease</keyword>
<name>W8GIY0_9MOLU</name>
<dbReference type="STRING" id="1427984.X271_00084"/>
<dbReference type="Gene3D" id="1.20.58.1480">
    <property type="match status" value="1"/>
</dbReference>
<dbReference type="EMBL" id="CP006932">
    <property type="protein sequence ID" value="AHK22197.1"/>
    <property type="molecule type" value="Genomic_DNA"/>
</dbReference>
<dbReference type="InterPro" id="IPR003593">
    <property type="entry name" value="AAA+_ATPase"/>
</dbReference>
<evidence type="ECO:0000256" key="10">
    <source>
        <dbReference type="ARBA" id="ARBA00066743"/>
    </source>
</evidence>
<keyword evidence="4 12" id="KW-0720">Serine protease</keyword>
<evidence type="ECO:0000313" key="20">
    <source>
        <dbReference type="Proteomes" id="UP000019450"/>
    </source>
</evidence>
<dbReference type="Gene3D" id="2.30.130.40">
    <property type="entry name" value="LON domain-like"/>
    <property type="match status" value="1"/>
</dbReference>